<name>A0A423PK57_9GAMM</name>
<feature type="region of interest" description="Disordered" evidence="1">
    <location>
        <begin position="203"/>
        <end position="222"/>
    </location>
</feature>
<dbReference type="InterPro" id="IPR005135">
    <property type="entry name" value="Endo/exonuclease/phosphatase"/>
</dbReference>
<dbReference type="PANTHER" id="PTHR42834:SF1">
    <property type="entry name" value="ENDONUCLEASE_EXONUCLEASE_PHOSPHATASE FAMILY PROTEIN (AFU_ORTHOLOGUE AFUA_3G09210)"/>
    <property type="match status" value="1"/>
</dbReference>
<feature type="compositionally biased region" description="Polar residues" evidence="1">
    <location>
        <begin position="208"/>
        <end position="222"/>
    </location>
</feature>
<dbReference type="Pfam" id="PF03372">
    <property type="entry name" value="Exo_endo_phos"/>
    <property type="match status" value="1"/>
</dbReference>
<keyword evidence="5" id="KW-1185">Reference proteome</keyword>
<proteinExistence type="predicted"/>
<dbReference type="Proteomes" id="UP000285310">
    <property type="component" value="Unassembled WGS sequence"/>
</dbReference>
<keyword evidence="4" id="KW-0378">Hydrolase</keyword>
<reference evidence="4 5" key="1">
    <citation type="submission" date="2013-10" db="EMBL/GenBank/DDBJ databases">
        <title>Salinisphaera japonica YTM-1 Genome Sequencing.</title>
        <authorList>
            <person name="Lai Q."/>
            <person name="Li C."/>
            <person name="Shao Z."/>
        </authorList>
    </citation>
    <scope>NUCLEOTIDE SEQUENCE [LARGE SCALE GENOMIC DNA]</scope>
    <source>
        <strain evidence="4 5">YTM-1</strain>
    </source>
</reference>
<evidence type="ECO:0000313" key="5">
    <source>
        <dbReference type="Proteomes" id="UP000285310"/>
    </source>
</evidence>
<dbReference type="AlphaFoldDB" id="A0A423PK57"/>
<dbReference type="InterPro" id="IPR036691">
    <property type="entry name" value="Endo/exonu/phosph_ase_sf"/>
</dbReference>
<keyword evidence="2" id="KW-0732">Signal</keyword>
<sequence length="859" mass="88284">MKSSVLTGASALALLLVAGLAKAAPQIAINELDSDTDGVDTAEFVELSDGGAGNTALDGRVLVFYNGRTGESYAAYDLDGAVTSTAGYYVLGNPGVSGVAATFGSNGLQNGQDAVALYTGDASDFPRGTAVTTAGLIDAVVYGTGDADARVLAPLLVAGPQLDEDATGRKDDLSLQRVPDSGGHLRDTRAFALGAPTPGAANMAVGDGSSQDDTPPSDGQTLTGLRIHDVQGAAQASPVQGRNVARVPGIVTVVGTNSITIQDPDADNDPATSEAVKVFTGDAPRAADGSTLAVGDAVSVSGRVTEYFAGNDSQSLPVTEITATGGQGIARLSAASTVLSSRTITPVVIGAGGRLPPTEIIEDDANGNVIENDSNVFDPNEDGLDFYESLESMQVRVNDARVVSPVNRFGELYVVAEDGAHATGINARGGITIIDQSPQIDYNPERIQVEAGALTDAAINVGAHFDTITGTLGYAFGQFEIRPADMAAPAPSDLAPETADTLIGGDVLSLASYNVENLDTNDDDGDADIANGKFAAIARQIAGRLKGPDIVALQEVQDNTGSARGDGVTSADATLSRLADAIVAAGGPRYGFTEIAPVAGSNGGQPGGNIRVAYLYNPARVTLADVGAKGDATTAVDVAATQEGALTISANPGRIQPQDSAFANSRKPLAALFVFNGQRVLVIDNHFTSKGGSTSLFGAIQPPINGGADKRTRQAAIVNAFIDKARAAVPDARIAVVGDFNEFNFNPPLLTLTGADTGTPVVSDLLNTLTPAARYTYIFQGNSQALDHAFVTPALKQALRQIDVVHVNAEFAEQVSDHDPIRLQFALPDAQARVNCYLPNGRLFPSQGRATCPTGLAKR</sequence>
<dbReference type="EMBL" id="AYKG01000040">
    <property type="protein sequence ID" value="ROO25990.1"/>
    <property type="molecule type" value="Genomic_DNA"/>
</dbReference>
<keyword evidence="4" id="KW-0540">Nuclease</keyword>
<dbReference type="InParanoid" id="A0A423PK57"/>
<dbReference type="Gene3D" id="3.60.10.10">
    <property type="entry name" value="Endonuclease/exonuclease/phosphatase"/>
    <property type="match status" value="1"/>
</dbReference>
<keyword evidence="4" id="KW-0255">Endonuclease</keyword>
<evidence type="ECO:0000256" key="2">
    <source>
        <dbReference type="SAM" id="SignalP"/>
    </source>
</evidence>
<comment type="caution">
    <text evidence="4">The sequence shown here is derived from an EMBL/GenBank/DDBJ whole genome shotgun (WGS) entry which is preliminary data.</text>
</comment>
<feature type="chain" id="PRO_5019241541" evidence="2">
    <location>
        <begin position="24"/>
        <end position="859"/>
    </location>
</feature>
<evidence type="ECO:0000313" key="4">
    <source>
        <dbReference type="EMBL" id="ROO25990.1"/>
    </source>
</evidence>
<evidence type="ECO:0000256" key="1">
    <source>
        <dbReference type="SAM" id="MobiDB-lite"/>
    </source>
</evidence>
<dbReference type="CDD" id="cd04486">
    <property type="entry name" value="YhcR_OBF_like"/>
    <property type="match status" value="1"/>
</dbReference>
<organism evidence="4 5">
    <name type="scientific">Salinisphaera japonica YTM-1</name>
    <dbReference type="NCBI Taxonomy" id="1209778"/>
    <lineage>
        <taxon>Bacteria</taxon>
        <taxon>Pseudomonadati</taxon>
        <taxon>Pseudomonadota</taxon>
        <taxon>Gammaproteobacteria</taxon>
        <taxon>Salinisphaerales</taxon>
        <taxon>Salinisphaeraceae</taxon>
        <taxon>Salinisphaera</taxon>
    </lineage>
</organism>
<evidence type="ECO:0000259" key="3">
    <source>
        <dbReference type="Pfam" id="PF03372"/>
    </source>
</evidence>
<dbReference type="RefSeq" id="WP_123658852.1">
    <property type="nucleotide sequence ID" value="NZ_AYKG01000040.1"/>
</dbReference>
<feature type="signal peptide" evidence="2">
    <location>
        <begin position="1"/>
        <end position="23"/>
    </location>
</feature>
<dbReference type="GO" id="GO:0004519">
    <property type="term" value="F:endonuclease activity"/>
    <property type="evidence" value="ECO:0007669"/>
    <property type="project" value="UniProtKB-KW"/>
</dbReference>
<dbReference type="OrthoDB" id="9800417at2"/>
<dbReference type="PANTHER" id="PTHR42834">
    <property type="entry name" value="ENDONUCLEASE/EXONUCLEASE/PHOSPHATASE FAMILY PROTEIN (AFU_ORTHOLOGUE AFUA_3G09210)"/>
    <property type="match status" value="1"/>
</dbReference>
<accession>A0A423PK57</accession>
<dbReference type="SUPFAM" id="SSF56219">
    <property type="entry name" value="DNase I-like"/>
    <property type="match status" value="1"/>
</dbReference>
<feature type="domain" description="Endonuclease/exonuclease/phosphatase" evidence="3">
    <location>
        <begin position="511"/>
        <end position="818"/>
    </location>
</feature>
<gene>
    <name evidence="4" type="ORF">SAJA_11875</name>
</gene>
<protein>
    <submittedName>
        <fullName evidence="4">Endonuclease</fullName>
    </submittedName>
</protein>